<dbReference type="STRING" id="1684307.A0A316UB53"/>
<dbReference type="GO" id="GO:0090575">
    <property type="term" value="C:RNA polymerase II transcription regulator complex"/>
    <property type="evidence" value="ECO:0007669"/>
    <property type="project" value="TreeGrafter"/>
</dbReference>
<dbReference type="SUPFAM" id="SSF57959">
    <property type="entry name" value="Leucine zipper domain"/>
    <property type="match status" value="1"/>
</dbReference>
<dbReference type="InterPro" id="IPR004827">
    <property type="entry name" value="bZIP"/>
</dbReference>
<feature type="region of interest" description="Disordered" evidence="3">
    <location>
        <begin position="1"/>
        <end position="240"/>
    </location>
</feature>
<dbReference type="PANTHER" id="PTHR40621:SF6">
    <property type="entry name" value="AP-1-LIKE TRANSCRIPTION FACTOR YAP1-RELATED"/>
    <property type="match status" value="1"/>
</dbReference>
<feature type="compositionally biased region" description="Low complexity" evidence="3">
    <location>
        <begin position="221"/>
        <end position="230"/>
    </location>
</feature>
<feature type="compositionally biased region" description="Basic and acidic residues" evidence="3">
    <location>
        <begin position="231"/>
        <end position="240"/>
    </location>
</feature>
<evidence type="ECO:0000256" key="1">
    <source>
        <dbReference type="ARBA" id="ARBA00004123"/>
    </source>
</evidence>
<dbReference type="PROSITE" id="PS00036">
    <property type="entry name" value="BZIP_BASIC"/>
    <property type="match status" value="1"/>
</dbReference>
<feature type="compositionally biased region" description="Polar residues" evidence="3">
    <location>
        <begin position="204"/>
        <end position="220"/>
    </location>
</feature>
<dbReference type="AlphaFoldDB" id="A0A316UB53"/>
<evidence type="ECO:0000256" key="3">
    <source>
        <dbReference type="SAM" id="MobiDB-lite"/>
    </source>
</evidence>
<feature type="region of interest" description="Disordered" evidence="3">
    <location>
        <begin position="280"/>
        <end position="369"/>
    </location>
</feature>
<evidence type="ECO:0000313" key="6">
    <source>
        <dbReference type="Proteomes" id="UP000245942"/>
    </source>
</evidence>
<feature type="compositionally biased region" description="Basic and acidic residues" evidence="3">
    <location>
        <begin position="346"/>
        <end position="363"/>
    </location>
</feature>
<evidence type="ECO:0000259" key="4">
    <source>
        <dbReference type="PROSITE" id="PS00036"/>
    </source>
</evidence>
<feature type="compositionally biased region" description="Low complexity" evidence="3">
    <location>
        <begin position="158"/>
        <end position="173"/>
    </location>
</feature>
<evidence type="ECO:0000313" key="5">
    <source>
        <dbReference type="EMBL" id="PWN22392.1"/>
    </source>
</evidence>
<proteinExistence type="predicted"/>
<dbReference type="PANTHER" id="PTHR40621">
    <property type="entry name" value="TRANSCRIPTION FACTOR KAPC-RELATED"/>
    <property type="match status" value="1"/>
</dbReference>
<dbReference type="Gene3D" id="1.20.5.170">
    <property type="match status" value="1"/>
</dbReference>
<sequence length="369" mass="39101">MDAVMQLAREASNHQYLPAAEQSGSSNGQQNSSGHGEGDQGHEQQGTSTTAEEPASGASGGGSGTGRGRRKAAPSNAYARGGRKRKLSNRTPPAAATQDEREQLATREEQAADEQAYHHDASTAAAWMQDRLEGQQQEQHQYDSYGYPENMAGPSDLAAATAAAAAAAAAATANNHRLPLPEDGAEEDQLQQQQQQQQQLEGSPPSQSASPSNRPLSSTKRAAQNRAAQRAFRERRDKHVKELETTAAQFAQIQADYATLQGRYAEAIALIDHLRRENEELRGGEAVEEGQGQQGGYAHAPAHPEEGDVEGPRAENPTEGLEAVASAAAGAARLAAASELRQQEAQGREEHEGGQASAEREQEAFTGAS</sequence>
<dbReference type="GeneID" id="37011033"/>
<dbReference type="EMBL" id="KZ819323">
    <property type="protein sequence ID" value="PWN22392.1"/>
    <property type="molecule type" value="Genomic_DNA"/>
</dbReference>
<dbReference type="GO" id="GO:0001228">
    <property type="term" value="F:DNA-binding transcription activator activity, RNA polymerase II-specific"/>
    <property type="evidence" value="ECO:0007669"/>
    <property type="project" value="TreeGrafter"/>
</dbReference>
<dbReference type="InterPro" id="IPR050936">
    <property type="entry name" value="AP-1-like"/>
</dbReference>
<dbReference type="RefSeq" id="XP_025349552.1">
    <property type="nucleotide sequence ID" value="XM_025489299.1"/>
</dbReference>
<keyword evidence="2" id="KW-0539">Nucleus</keyword>
<feature type="compositionally biased region" description="Low complexity" evidence="3">
    <location>
        <begin position="21"/>
        <end position="34"/>
    </location>
</feature>
<feature type="compositionally biased region" description="Low complexity" evidence="3">
    <location>
        <begin position="319"/>
        <end position="340"/>
    </location>
</feature>
<feature type="compositionally biased region" description="Basic and acidic residues" evidence="3">
    <location>
        <begin position="98"/>
        <end position="121"/>
    </location>
</feature>
<keyword evidence="6" id="KW-1185">Reference proteome</keyword>
<evidence type="ECO:0000256" key="2">
    <source>
        <dbReference type="ARBA" id="ARBA00023242"/>
    </source>
</evidence>
<organism evidence="5 6">
    <name type="scientific">Pseudomicrostroma glucosiphilum</name>
    <dbReference type="NCBI Taxonomy" id="1684307"/>
    <lineage>
        <taxon>Eukaryota</taxon>
        <taxon>Fungi</taxon>
        <taxon>Dikarya</taxon>
        <taxon>Basidiomycota</taxon>
        <taxon>Ustilaginomycotina</taxon>
        <taxon>Exobasidiomycetes</taxon>
        <taxon>Microstromatales</taxon>
        <taxon>Microstromatales incertae sedis</taxon>
        <taxon>Pseudomicrostroma</taxon>
    </lineage>
</organism>
<accession>A0A316UB53</accession>
<feature type="domain" description="BZIP" evidence="4">
    <location>
        <begin position="220"/>
        <end position="235"/>
    </location>
</feature>
<reference evidence="5 6" key="1">
    <citation type="journal article" date="2018" name="Mol. Biol. Evol.">
        <title>Broad Genomic Sampling Reveals a Smut Pathogenic Ancestry of the Fungal Clade Ustilaginomycotina.</title>
        <authorList>
            <person name="Kijpornyongpan T."/>
            <person name="Mondo S.J."/>
            <person name="Barry K."/>
            <person name="Sandor L."/>
            <person name="Lee J."/>
            <person name="Lipzen A."/>
            <person name="Pangilinan J."/>
            <person name="LaButti K."/>
            <person name="Hainaut M."/>
            <person name="Henrissat B."/>
            <person name="Grigoriev I.V."/>
            <person name="Spatafora J.W."/>
            <person name="Aime M.C."/>
        </authorList>
    </citation>
    <scope>NUCLEOTIDE SEQUENCE [LARGE SCALE GENOMIC DNA]</scope>
    <source>
        <strain evidence="5 6">MCA 4718</strain>
    </source>
</reference>
<dbReference type="GO" id="GO:0000976">
    <property type="term" value="F:transcription cis-regulatory region binding"/>
    <property type="evidence" value="ECO:0007669"/>
    <property type="project" value="InterPro"/>
</dbReference>
<comment type="subcellular location">
    <subcellularLocation>
        <location evidence="1">Nucleus</location>
    </subcellularLocation>
</comment>
<dbReference type="Proteomes" id="UP000245942">
    <property type="component" value="Unassembled WGS sequence"/>
</dbReference>
<gene>
    <name evidence="5" type="ORF">BCV69DRAFT_142685</name>
</gene>
<feature type="compositionally biased region" description="Basic and acidic residues" evidence="3">
    <location>
        <begin position="302"/>
        <end position="313"/>
    </location>
</feature>
<feature type="compositionally biased region" description="Low complexity" evidence="3">
    <location>
        <begin position="190"/>
        <end position="200"/>
    </location>
</feature>
<name>A0A316UB53_9BASI</name>
<dbReference type="InterPro" id="IPR046347">
    <property type="entry name" value="bZIP_sf"/>
</dbReference>
<protein>
    <recommendedName>
        <fullName evidence="4">BZIP domain-containing protein</fullName>
    </recommendedName>
</protein>